<dbReference type="GO" id="GO:0005886">
    <property type="term" value="C:plasma membrane"/>
    <property type="evidence" value="ECO:0007669"/>
    <property type="project" value="TreeGrafter"/>
</dbReference>
<feature type="transmembrane region" description="Helical" evidence="7">
    <location>
        <begin position="148"/>
        <end position="167"/>
    </location>
</feature>
<evidence type="ECO:0000256" key="5">
    <source>
        <dbReference type="ARBA" id="ARBA00023136"/>
    </source>
</evidence>
<proteinExistence type="inferred from homology"/>
<keyword evidence="5 7" id="KW-0472">Membrane</keyword>
<feature type="transmembrane region" description="Helical" evidence="7">
    <location>
        <begin position="174"/>
        <end position="198"/>
    </location>
</feature>
<dbReference type="PRINTS" id="PR00259">
    <property type="entry name" value="TMFOUR"/>
</dbReference>
<dbReference type="OMA" id="DFHDFYY"/>
<comment type="similarity">
    <text evidence="2">Belongs to the tetraspanin (TM4SF) family.</text>
</comment>
<dbReference type="Pfam" id="PF00335">
    <property type="entry name" value="Tetraspanin"/>
    <property type="match status" value="1"/>
</dbReference>
<dbReference type="Gene3D" id="1.10.1450.10">
    <property type="entry name" value="Tetraspanin"/>
    <property type="match status" value="1"/>
</dbReference>
<dbReference type="AlphaFoldDB" id="A0A674H1L4"/>
<dbReference type="InterPro" id="IPR018499">
    <property type="entry name" value="Tetraspanin/Peripherin"/>
</dbReference>
<evidence type="ECO:0000313" key="9">
    <source>
        <dbReference type="Proteomes" id="UP000007754"/>
    </source>
</evidence>
<accession>A0A674H1L4</accession>
<name>A0A674H1L4_TAEGU</name>
<feature type="transmembrane region" description="Helical" evidence="7">
    <location>
        <begin position="295"/>
        <end position="320"/>
    </location>
</feature>
<dbReference type="PROSITE" id="PS00421">
    <property type="entry name" value="TM4_1"/>
    <property type="match status" value="1"/>
</dbReference>
<organism evidence="8 9">
    <name type="scientific">Taeniopygia guttata</name>
    <name type="common">Zebra finch</name>
    <name type="synonym">Poephila guttata</name>
    <dbReference type="NCBI Taxonomy" id="59729"/>
    <lineage>
        <taxon>Eukaryota</taxon>
        <taxon>Metazoa</taxon>
        <taxon>Chordata</taxon>
        <taxon>Craniata</taxon>
        <taxon>Vertebrata</taxon>
        <taxon>Euteleostomi</taxon>
        <taxon>Archelosauria</taxon>
        <taxon>Archosauria</taxon>
        <taxon>Dinosauria</taxon>
        <taxon>Saurischia</taxon>
        <taxon>Theropoda</taxon>
        <taxon>Coelurosauria</taxon>
        <taxon>Aves</taxon>
        <taxon>Neognathae</taxon>
        <taxon>Neoaves</taxon>
        <taxon>Telluraves</taxon>
        <taxon>Australaves</taxon>
        <taxon>Passeriformes</taxon>
        <taxon>Passeroidea</taxon>
        <taxon>Estrildidae</taxon>
        <taxon>Estrildinae</taxon>
        <taxon>Taeniopygia</taxon>
    </lineage>
</organism>
<evidence type="ECO:0000256" key="2">
    <source>
        <dbReference type="ARBA" id="ARBA00006840"/>
    </source>
</evidence>
<dbReference type="Proteomes" id="UP000007754">
    <property type="component" value="Unplaced"/>
</dbReference>
<dbReference type="InterPro" id="IPR008952">
    <property type="entry name" value="Tetraspanin_EC2_sf"/>
</dbReference>
<keyword evidence="9" id="KW-1185">Reference proteome</keyword>
<evidence type="ECO:0000256" key="7">
    <source>
        <dbReference type="SAM" id="Phobius"/>
    </source>
</evidence>
<evidence type="ECO:0000313" key="8">
    <source>
        <dbReference type="Ensembl" id="ENSTGUP00000028695.1"/>
    </source>
</evidence>
<feature type="compositionally biased region" description="Low complexity" evidence="6">
    <location>
        <begin position="65"/>
        <end position="76"/>
    </location>
</feature>
<dbReference type="SUPFAM" id="SSF48652">
    <property type="entry name" value="Tetraspanin"/>
    <property type="match status" value="1"/>
</dbReference>
<protein>
    <submittedName>
        <fullName evidence="8">Uncharacterized protein</fullName>
    </submittedName>
</protein>
<evidence type="ECO:0000256" key="4">
    <source>
        <dbReference type="ARBA" id="ARBA00022989"/>
    </source>
</evidence>
<evidence type="ECO:0000256" key="6">
    <source>
        <dbReference type="SAM" id="MobiDB-lite"/>
    </source>
</evidence>
<dbReference type="InterPro" id="IPR018503">
    <property type="entry name" value="Tetraspanin_CS"/>
</dbReference>
<evidence type="ECO:0000256" key="3">
    <source>
        <dbReference type="ARBA" id="ARBA00022692"/>
    </source>
</evidence>
<feature type="region of interest" description="Disordered" evidence="6">
    <location>
        <begin position="59"/>
        <end position="88"/>
    </location>
</feature>
<dbReference type="GO" id="GO:1900746">
    <property type="term" value="P:regulation of vascular endothelial growth factor signaling pathway"/>
    <property type="evidence" value="ECO:0007669"/>
    <property type="project" value="TreeGrafter"/>
</dbReference>
<evidence type="ECO:0000256" key="1">
    <source>
        <dbReference type="ARBA" id="ARBA00004141"/>
    </source>
</evidence>
<dbReference type="GeneTree" id="ENSGT00940000156832"/>
<dbReference type="PANTHER" id="PTHR19282">
    <property type="entry name" value="TETRASPANIN"/>
    <property type="match status" value="1"/>
</dbReference>
<sequence length="330" mass="34203">MPPNKASLAAARVSGVPGLFRCRSRGSAGAGAGAGAVSVPVPVPGRCRCRCRFRCRGSPAAGAVPGRSRGSLGSPPSHDPEPSGRAAHGGAMAVEGGMKCVKFLVFFFSFVFWLCGAALVAVGCSALLGPGRAPLVPGGGAGWSPAAVLGLGVLIFLTAFLGCCGAWRESHCMVTTFAVLLSLIFLVQLAAAVTGYVFRHKVHGLVEEGLWRALRSYEEDAALRATLDSFQQELSCCGVNNYTDWASVGSFGANDSVPSSCCRQPSAACNLHPTPATVFAKGCLPSLEAWVRRNLVVLAAVALGVAFFEVLGVVFSCCLMRGIRSGYEVM</sequence>
<comment type="subcellular location">
    <subcellularLocation>
        <location evidence="1">Membrane</location>
        <topology evidence="1">Multi-pass membrane protein</topology>
    </subcellularLocation>
</comment>
<reference evidence="8" key="2">
    <citation type="submission" date="2025-09" db="UniProtKB">
        <authorList>
            <consortium name="Ensembl"/>
        </authorList>
    </citation>
    <scope>IDENTIFICATION</scope>
</reference>
<keyword evidence="3 7" id="KW-0812">Transmembrane</keyword>
<feature type="transmembrane region" description="Helical" evidence="7">
    <location>
        <begin position="103"/>
        <end position="128"/>
    </location>
</feature>
<keyword evidence="4 7" id="KW-1133">Transmembrane helix</keyword>
<dbReference type="PANTHER" id="PTHR19282:SF456">
    <property type="entry name" value="CD63 MOLECULE"/>
    <property type="match status" value="1"/>
</dbReference>
<reference evidence="8" key="1">
    <citation type="submission" date="2025-08" db="UniProtKB">
        <authorList>
            <consortium name="Ensembl"/>
        </authorList>
    </citation>
    <scope>IDENTIFICATION</scope>
</reference>
<dbReference type="InParanoid" id="A0A674H1L4"/>
<dbReference type="Ensembl" id="ENSTGUT00000030546.1">
    <property type="protein sequence ID" value="ENSTGUP00000028695.1"/>
    <property type="gene ID" value="ENSTGUG00000021190.1"/>
</dbReference>